<dbReference type="Gene3D" id="3.40.50.300">
    <property type="entry name" value="P-loop containing nucleotide triphosphate hydrolases"/>
    <property type="match status" value="1"/>
</dbReference>
<organism evidence="4 5">
    <name type="scientific">Phlebotomus papatasi</name>
    <name type="common">Sandfly</name>
    <dbReference type="NCBI Taxonomy" id="29031"/>
    <lineage>
        <taxon>Eukaryota</taxon>
        <taxon>Metazoa</taxon>
        <taxon>Ecdysozoa</taxon>
        <taxon>Arthropoda</taxon>
        <taxon>Hexapoda</taxon>
        <taxon>Insecta</taxon>
        <taxon>Pterygota</taxon>
        <taxon>Neoptera</taxon>
        <taxon>Endopterygota</taxon>
        <taxon>Diptera</taxon>
        <taxon>Nematocera</taxon>
        <taxon>Psychodoidea</taxon>
        <taxon>Psychodidae</taxon>
        <taxon>Phlebotomus</taxon>
        <taxon>Phlebotomus</taxon>
    </lineage>
</organism>
<dbReference type="EnsemblMetazoa" id="PPAI009447-RA">
    <property type="protein sequence ID" value="PPAI009447-PA"/>
    <property type="gene ID" value="PPAI009447"/>
</dbReference>
<keyword evidence="5" id="KW-1185">Reference proteome</keyword>
<reference evidence="4" key="1">
    <citation type="submission" date="2022-08" db="UniProtKB">
        <authorList>
            <consortium name="EnsemblMetazoa"/>
        </authorList>
    </citation>
    <scope>IDENTIFICATION</scope>
    <source>
        <strain evidence="4">Israel</strain>
    </source>
</reference>
<dbReference type="Proteomes" id="UP000092462">
    <property type="component" value="Unassembled WGS sequence"/>
</dbReference>
<dbReference type="Pfam" id="PF00685">
    <property type="entry name" value="Sulfotransfer_1"/>
    <property type="match status" value="1"/>
</dbReference>
<dbReference type="AlphaFoldDB" id="A0A1B0DM57"/>
<dbReference type="SUPFAM" id="SSF52540">
    <property type="entry name" value="P-loop containing nucleoside triphosphate hydrolases"/>
    <property type="match status" value="1"/>
</dbReference>
<dbReference type="EMBL" id="AJVK01036967">
    <property type="status" value="NOT_ANNOTATED_CDS"/>
    <property type="molecule type" value="Genomic_DNA"/>
</dbReference>
<evidence type="ECO:0000313" key="5">
    <source>
        <dbReference type="Proteomes" id="UP000092462"/>
    </source>
</evidence>
<protein>
    <recommendedName>
        <fullName evidence="3">Sulfotransferase domain-containing protein</fullName>
    </recommendedName>
</protein>
<dbReference type="GO" id="GO:0008146">
    <property type="term" value="F:sulfotransferase activity"/>
    <property type="evidence" value="ECO:0007669"/>
    <property type="project" value="InterPro"/>
</dbReference>
<dbReference type="VEuPathDB" id="VectorBase:PPAPM1_003337"/>
<evidence type="ECO:0000259" key="3">
    <source>
        <dbReference type="Pfam" id="PF00685"/>
    </source>
</evidence>
<evidence type="ECO:0000313" key="4">
    <source>
        <dbReference type="EnsemblMetazoa" id="PPAI009447-PA"/>
    </source>
</evidence>
<evidence type="ECO:0000256" key="2">
    <source>
        <dbReference type="ARBA" id="ARBA00022679"/>
    </source>
</evidence>
<name>A0A1B0DM57_PHLPP</name>
<feature type="domain" description="Sulfotransferase" evidence="3">
    <location>
        <begin position="68"/>
        <end position="113"/>
    </location>
</feature>
<keyword evidence="2" id="KW-0808">Transferase</keyword>
<sequence length="113" mass="13760">MPIVWKKFCDEEKEVEKVKYEGMDEFIIVKNTSYPDIPQASLWQDQEFFLPILFRDTIETLYNFDVRPDDVWVVTFPKSGTTWVQEMVWQICNDLDYERSKKENLMERVPYFE</sequence>
<dbReference type="InterPro" id="IPR000863">
    <property type="entry name" value="Sulfotransferase_dom"/>
</dbReference>
<comment type="similarity">
    <text evidence="1">Belongs to the sulfotransferase 1 family.</text>
</comment>
<evidence type="ECO:0000256" key="1">
    <source>
        <dbReference type="ARBA" id="ARBA00005771"/>
    </source>
</evidence>
<dbReference type="VEuPathDB" id="VectorBase:PPAI009447"/>
<dbReference type="InterPro" id="IPR027417">
    <property type="entry name" value="P-loop_NTPase"/>
</dbReference>
<proteinExistence type="inferred from homology"/>
<dbReference type="PANTHER" id="PTHR11783">
    <property type="entry name" value="SULFOTRANSFERASE SULT"/>
    <property type="match status" value="1"/>
</dbReference>
<accession>A0A1B0DM57</accession>